<keyword evidence="11" id="KW-1185">Reference proteome</keyword>
<evidence type="ECO:0000313" key="11">
    <source>
        <dbReference type="Proteomes" id="UP001153069"/>
    </source>
</evidence>
<feature type="transmembrane region" description="Helical" evidence="8">
    <location>
        <begin position="383"/>
        <end position="401"/>
    </location>
</feature>
<feature type="transmembrane region" description="Helical" evidence="8">
    <location>
        <begin position="86"/>
        <end position="109"/>
    </location>
</feature>
<dbReference type="Pfam" id="PF13813">
    <property type="entry name" value="MBOAT_2"/>
    <property type="match status" value="1"/>
</dbReference>
<comment type="pathway">
    <text evidence="2">Secondary metabolite biosynthesis.</text>
</comment>
<feature type="transmembrane region" description="Helical" evidence="8">
    <location>
        <begin position="307"/>
        <end position="330"/>
    </location>
</feature>
<evidence type="ECO:0000259" key="9">
    <source>
        <dbReference type="Pfam" id="PF13813"/>
    </source>
</evidence>
<feature type="transmembrane region" description="Helical" evidence="8">
    <location>
        <begin position="55"/>
        <end position="74"/>
    </location>
</feature>
<gene>
    <name evidence="10" type="ORF">SEMRO_79_G042780.1</name>
</gene>
<dbReference type="AlphaFoldDB" id="A0A9N8DCP1"/>
<keyword evidence="4" id="KW-0808">Transferase</keyword>
<evidence type="ECO:0000256" key="2">
    <source>
        <dbReference type="ARBA" id="ARBA00005179"/>
    </source>
</evidence>
<sequence>MWEALVDYANDWVANFIANPPHSWLNDPREPLFTFMWDGKPFGFYAMSLTFWSEVLFFMAFEGLLAAAFSQLVYRYVIPNKNTTTAYLIGYGFIIPFWLAFPGTIINTLDAKNKLFRFTVAAVTPSLCTFRTTEAMHGFTPEHALQSPKAFMIYFGLPMVAKYDKSMKEYVKASPEYIWKRMWQVMGSYAYTGSVYSMYLLYPQYFPTMGVIEDEHYFYPSHIFTRKYLRNACYYLLIFEATLSTSGNGGNFVSTLLTGYEMEPFMRNPLFESNTCAEFWGKRWNKLIQTLLSRGVFKPFRTILPMYAAMAATFTVSGLFHEWLMSLIFAPIPEDLDENGDCIPPKCFRLSHGSCIVFFVWLSFTISLEFMFTPKKYFRNPYIWYKVASSSFASLACIFFLDPYVHTRFFNEGYVGHFMVHPVGDWV</sequence>
<reference evidence="10" key="1">
    <citation type="submission" date="2020-06" db="EMBL/GenBank/DDBJ databases">
        <authorList>
            <consortium name="Plant Systems Biology data submission"/>
        </authorList>
    </citation>
    <scope>NUCLEOTIDE SEQUENCE</scope>
    <source>
        <strain evidence="10">D6</strain>
    </source>
</reference>
<comment type="caution">
    <text evidence="10">The sequence shown here is derived from an EMBL/GenBank/DDBJ whole genome shotgun (WGS) entry which is preliminary data.</text>
</comment>
<keyword evidence="7 8" id="KW-0472">Membrane</keyword>
<evidence type="ECO:0000313" key="10">
    <source>
        <dbReference type="EMBL" id="CAB9500244.1"/>
    </source>
</evidence>
<comment type="subcellular location">
    <subcellularLocation>
        <location evidence="1">Membrane</location>
        <topology evidence="1">Multi-pass membrane protein</topology>
    </subcellularLocation>
</comment>
<name>A0A9N8DCP1_9STRA</name>
<evidence type="ECO:0000256" key="8">
    <source>
        <dbReference type="SAM" id="Phobius"/>
    </source>
</evidence>
<feature type="transmembrane region" description="Helical" evidence="8">
    <location>
        <begin position="350"/>
        <end position="371"/>
    </location>
</feature>
<dbReference type="PANTHER" id="PTHR31595:SF57">
    <property type="entry name" value="OS04G0481900 PROTEIN"/>
    <property type="match status" value="1"/>
</dbReference>
<dbReference type="OrthoDB" id="42845at2759"/>
<evidence type="ECO:0000256" key="3">
    <source>
        <dbReference type="ARBA" id="ARBA00007282"/>
    </source>
</evidence>
<proteinExistence type="inferred from homology"/>
<dbReference type="PANTHER" id="PTHR31595">
    <property type="entry name" value="LONG-CHAIN-ALCOHOL O-FATTY-ACYLTRANSFERASE 3-RELATED"/>
    <property type="match status" value="1"/>
</dbReference>
<dbReference type="InterPro" id="IPR032805">
    <property type="entry name" value="Wax_synthase_dom"/>
</dbReference>
<evidence type="ECO:0000256" key="7">
    <source>
        <dbReference type="ARBA" id="ARBA00023136"/>
    </source>
</evidence>
<evidence type="ECO:0000256" key="1">
    <source>
        <dbReference type="ARBA" id="ARBA00004141"/>
    </source>
</evidence>
<evidence type="ECO:0000256" key="6">
    <source>
        <dbReference type="ARBA" id="ARBA00022989"/>
    </source>
</evidence>
<evidence type="ECO:0000256" key="5">
    <source>
        <dbReference type="ARBA" id="ARBA00022692"/>
    </source>
</evidence>
<feature type="domain" description="Wax synthase" evidence="9">
    <location>
        <begin position="266"/>
        <end position="330"/>
    </location>
</feature>
<evidence type="ECO:0000256" key="4">
    <source>
        <dbReference type="ARBA" id="ARBA00022679"/>
    </source>
</evidence>
<dbReference type="EMBL" id="CAICTM010000078">
    <property type="protein sequence ID" value="CAB9500244.1"/>
    <property type="molecule type" value="Genomic_DNA"/>
</dbReference>
<keyword evidence="5 8" id="KW-0812">Transmembrane</keyword>
<comment type="similarity">
    <text evidence="3">Belongs to the wax synthase family.</text>
</comment>
<dbReference type="InterPro" id="IPR044851">
    <property type="entry name" value="Wax_synthase"/>
</dbReference>
<organism evidence="10 11">
    <name type="scientific">Seminavis robusta</name>
    <dbReference type="NCBI Taxonomy" id="568900"/>
    <lineage>
        <taxon>Eukaryota</taxon>
        <taxon>Sar</taxon>
        <taxon>Stramenopiles</taxon>
        <taxon>Ochrophyta</taxon>
        <taxon>Bacillariophyta</taxon>
        <taxon>Bacillariophyceae</taxon>
        <taxon>Bacillariophycidae</taxon>
        <taxon>Naviculales</taxon>
        <taxon>Naviculaceae</taxon>
        <taxon>Seminavis</taxon>
    </lineage>
</organism>
<dbReference type="Proteomes" id="UP001153069">
    <property type="component" value="Unassembled WGS sequence"/>
</dbReference>
<keyword evidence="6 8" id="KW-1133">Transmembrane helix</keyword>
<dbReference type="GO" id="GO:0016020">
    <property type="term" value="C:membrane"/>
    <property type="evidence" value="ECO:0007669"/>
    <property type="project" value="UniProtKB-SubCell"/>
</dbReference>
<accession>A0A9N8DCP1</accession>
<dbReference type="GO" id="GO:0006629">
    <property type="term" value="P:lipid metabolic process"/>
    <property type="evidence" value="ECO:0007669"/>
    <property type="project" value="InterPro"/>
</dbReference>
<dbReference type="GO" id="GO:0008374">
    <property type="term" value="F:O-acyltransferase activity"/>
    <property type="evidence" value="ECO:0007669"/>
    <property type="project" value="InterPro"/>
</dbReference>
<protein>
    <submittedName>
        <fullName evidence="10">Long-chain-alcohol O-fatty-acyltransferase</fullName>
    </submittedName>
</protein>